<evidence type="ECO:0000256" key="5">
    <source>
        <dbReference type="PROSITE-ProRule" id="PRU01091"/>
    </source>
</evidence>
<reference evidence="7" key="1">
    <citation type="submission" date="2021-01" db="EMBL/GenBank/DDBJ databases">
        <title>Whole genome shotgun sequence of Virgisporangium aurantiacum NBRC 16421.</title>
        <authorList>
            <person name="Komaki H."/>
            <person name="Tamura T."/>
        </authorList>
    </citation>
    <scope>NUCLEOTIDE SEQUENCE</scope>
    <source>
        <strain evidence="7">NBRC 16421</strain>
    </source>
</reference>
<dbReference type="Gene3D" id="1.25.40.10">
    <property type="entry name" value="Tetratricopeptide repeat domain"/>
    <property type="match status" value="1"/>
</dbReference>
<dbReference type="Proteomes" id="UP000612585">
    <property type="component" value="Unassembled WGS sequence"/>
</dbReference>
<dbReference type="Gene3D" id="3.40.50.300">
    <property type="entry name" value="P-loop containing nucleotide triphosphate hydrolases"/>
    <property type="match status" value="1"/>
</dbReference>
<dbReference type="InterPro" id="IPR051677">
    <property type="entry name" value="AfsR-DnrI-RedD_regulator"/>
</dbReference>
<dbReference type="InterPro" id="IPR001867">
    <property type="entry name" value="OmpR/PhoB-type_DNA-bd"/>
</dbReference>
<sequence length="795" mass="84668">MDAGELRVWLLGRIRVTRGGVDLELGRPQRRAVLAWLALAGGRPLGLDDLVAALWPAGPPPSATNIVQTHIKHLRRLLEPDRPARTTCRLLPSVGTGYRLALDPDSVDLFRFRRLAERARAAHRSGDPAGAGDLAGEALRLWRPPPADLPELARHPGVAAATAEADLMSSWRVSRPVADTTAPVPEQLPPDLEIVTGRGEQLRWLDTLVCRSTAPRVAVISGPAGIGKTALAVHWAHRVAAHFPDGQLHADLAGPVRPDEVLRAFLIALGVAPHRVPVDLSARIGRYRSLLAGRRVLVVLDGARRADQVRPLLPGTAGCVVLVTGRDDLPGLVTDGARSVALPLLTAAEARDLLATRLGTARMAAAPEAVDRIVEACAGLPLALALVAAHAVTRPDVPLPELSGRLRPGGVIPWSCRDLEPDAAVLFRRLGVHPGPDVSTAAAAALADLPADRVTRALGELTGAGLAVEHRAGRFALPDLVRAHAAHLAGAADRCAALARVAEHYLRRADAGPEWFATEHAVLLAMLGALAAHGLDRHVCDLARRMAPYLDDRAGQVVVLRAALGAAERLGDRPAQARTHRALARAYSRLDRHGAARRELGHALARYTALGDDAGRADTELSLAEVSLTESRLAEVSPAGAGGRVRAALAHAERALDLHEAAGHPRGRATALTTVGRCHGLLGDHDHALTYCVRALRVHEDLGDRRGAADAWDAMGDANRGLARYRSATRCYRRAVALFAELGDRFAEATSSTRLGDNHRAAGDLLAARRTWSTALAILTDLDHPDAERVRARMR</sequence>
<dbReference type="SMART" id="SM00028">
    <property type="entry name" value="TPR"/>
    <property type="match status" value="4"/>
</dbReference>
<dbReference type="GO" id="GO:0006355">
    <property type="term" value="P:regulation of DNA-templated transcription"/>
    <property type="evidence" value="ECO:0007669"/>
    <property type="project" value="InterPro"/>
</dbReference>
<name>A0A8J3Z534_9ACTN</name>
<dbReference type="Pfam" id="PF13424">
    <property type="entry name" value="TPR_12"/>
    <property type="match status" value="1"/>
</dbReference>
<dbReference type="GO" id="GO:0000160">
    <property type="term" value="P:phosphorelay signal transduction system"/>
    <property type="evidence" value="ECO:0007669"/>
    <property type="project" value="InterPro"/>
</dbReference>
<dbReference type="PANTHER" id="PTHR35807">
    <property type="entry name" value="TRANSCRIPTIONAL REGULATOR REDD-RELATED"/>
    <property type="match status" value="1"/>
</dbReference>
<evidence type="ECO:0000313" key="8">
    <source>
        <dbReference type="Proteomes" id="UP000612585"/>
    </source>
</evidence>
<dbReference type="Gene3D" id="1.10.10.10">
    <property type="entry name" value="Winged helix-like DNA-binding domain superfamily/Winged helix DNA-binding domain"/>
    <property type="match status" value="1"/>
</dbReference>
<dbReference type="GO" id="GO:0003677">
    <property type="term" value="F:DNA binding"/>
    <property type="evidence" value="ECO:0007669"/>
    <property type="project" value="UniProtKB-UniRule"/>
</dbReference>
<gene>
    <name evidence="7" type="ORF">Vau01_039790</name>
</gene>
<evidence type="ECO:0000313" key="7">
    <source>
        <dbReference type="EMBL" id="GIJ56463.1"/>
    </source>
</evidence>
<dbReference type="RefSeq" id="WP_203994845.1">
    <property type="nucleotide sequence ID" value="NZ_BOPG01000024.1"/>
</dbReference>
<dbReference type="AlphaFoldDB" id="A0A8J3Z534"/>
<dbReference type="SUPFAM" id="SSF52540">
    <property type="entry name" value="P-loop containing nucleoside triphosphate hydrolases"/>
    <property type="match status" value="1"/>
</dbReference>
<keyword evidence="8" id="KW-1185">Reference proteome</keyword>
<dbReference type="EMBL" id="BOPG01000024">
    <property type="protein sequence ID" value="GIJ56463.1"/>
    <property type="molecule type" value="Genomic_DNA"/>
</dbReference>
<dbReference type="InterPro" id="IPR036388">
    <property type="entry name" value="WH-like_DNA-bd_sf"/>
</dbReference>
<dbReference type="Pfam" id="PF00486">
    <property type="entry name" value="Trans_reg_C"/>
    <property type="match status" value="1"/>
</dbReference>
<comment type="caution">
    <text evidence="7">The sequence shown here is derived from an EMBL/GenBank/DDBJ whole genome shotgun (WGS) entry which is preliminary data.</text>
</comment>
<evidence type="ECO:0000259" key="6">
    <source>
        <dbReference type="PROSITE" id="PS51755"/>
    </source>
</evidence>
<dbReference type="PROSITE" id="PS51755">
    <property type="entry name" value="OMPR_PHOB"/>
    <property type="match status" value="1"/>
</dbReference>
<evidence type="ECO:0000256" key="4">
    <source>
        <dbReference type="ARBA" id="ARBA00023163"/>
    </source>
</evidence>
<dbReference type="InterPro" id="IPR019734">
    <property type="entry name" value="TPR_rpt"/>
</dbReference>
<organism evidence="7 8">
    <name type="scientific">Virgisporangium aurantiacum</name>
    <dbReference type="NCBI Taxonomy" id="175570"/>
    <lineage>
        <taxon>Bacteria</taxon>
        <taxon>Bacillati</taxon>
        <taxon>Actinomycetota</taxon>
        <taxon>Actinomycetes</taxon>
        <taxon>Micromonosporales</taxon>
        <taxon>Micromonosporaceae</taxon>
        <taxon>Virgisporangium</taxon>
    </lineage>
</organism>
<dbReference type="SUPFAM" id="SSF46894">
    <property type="entry name" value="C-terminal effector domain of the bipartite response regulators"/>
    <property type="match status" value="1"/>
</dbReference>
<accession>A0A8J3Z534</accession>
<dbReference type="GO" id="GO:0043531">
    <property type="term" value="F:ADP binding"/>
    <property type="evidence" value="ECO:0007669"/>
    <property type="project" value="InterPro"/>
</dbReference>
<keyword evidence="4" id="KW-0804">Transcription</keyword>
<comment type="similarity">
    <text evidence="1">Belongs to the AfsR/DnrI/RedD regulatory family.</text>
</comment>
<keyword evidence="3 5" id="KW-0238">DNA-binding</keyword>
<feature type="DNA-binding region" description="OmpR/PhoB-type" evidence="5">
    <location>
        <begin position="1"/>
        <end position="102"/>
    </location>
</feature>
<protein>
    <recommendedName>
        <fullName evidence="6">OmpR/PhoB-type domain-containing protein</fullName>
    </recommendedName>
</protein>
<evidence type="ECO:0000256" key="2">
    <source>
        <dbReference type="ARBA" id="ARBA00023015"/>
    </source>
</evidence>
<dbReference type="InterPro" id="IPR011990">
    <property type="entry name" value="TPR-like_helical_dom_sf"/>
</dbReference>
<feature type="domain" description="OmpR/PhoB-type" evidence="6">
    <location>
        <begin position="1"/>
        <end position="102"/>
    </location>
</feature>
<dbReference type="InterPro" id="IPR027417">
    <property type="entry name" value="P-loop_NTPase"/>
</dbReference>
<dbReference type="InterPro" id="IPR016032">
    <property type="entry name" value="Sig_transdc_resp-reg_C-effctor"/>
</dbReference>
<dbReference type="InterPro" id="IPR005158">
    <property type="entry name" value="BTAD"/>
</dbReference>
<dbReference type="SMART" id="SM00862">
    <property type="entry name" value="Trans_reg_C"/>
    <property type="match status" value="1"/>
</dbReference>
<proteinExistence type="inferred from homology"/>
<evidence type="ECO:0000256" key="3">
    <source>
        <dbReference type="ARBA" id="ARBA00023125"/>
    </source>
</evidence>
<dbReference type="PRINTS" id="PR00364">
    <property type="entry name" value="DISEASERSIST"/>
</dbReference>
<dbReference type="SUPFAM" id="SSF48452">
    <property type="entry name" value="TPR-like"/>
    <property type="match status" value="1"/>
</dbReference>
<keyword evidence="2" id="KW-0805">Transcription regulation</keyword>
<dbReference type="PANTHER" id="PTHR35807:SF1">
    <property type="entry name" value="TRANSCRIPTIONAL REGULATOR REDD"/>
    <property type="match status" value="1"/>
</dbReference>
<dbReference type="Pfam" id="PF03704">
    <property type="entry name" value="BTAD"/>
    <property type="match status" value="1"/>
</dbReference>
<evidence type="ECO:0000256" key="1">
    <source>
        <dbReference type="ARBA" id="ARBA00005820"/>
    </source>
</evidence>